<feature type="compositionally biased region" description="Low complexity" evidence="1">
    <location>
        <begin position="401"/>
        <end position="411"/>
    </location>
</feature>
<feature type="transmembrane region" description="Helical" evidence="2">
    <location>
        <begin position="34"/>
        <end position="54"/>
    </location>
</feature>
<feature type="region of interest" description="Disordered" evidence="1">
    <location>
        <begin position="373"/>
        <end position="469"/>
    </location>
</feature>
<dbReference type="AlphaFoldDB" id="A0A9D3RPM3"/>
<gene>
    <name evidence="3" type="ORF">ANANG_G00221880</name>
</gene>
<keyword evidence="4" id="KW-1185">Reference proteome</keyword>
<feature type="compositionally biased region" description="Acidic residues" evidence="1">
    <location>
        <begin position="389"/>
        <end position="400"/>
    </location>
</feature>
<accession>A0A9D3RPM3</accession>
<keyword evidence="2" id="KW-0812">Transmembrane</keyword>
<keyword evidence="2" id="KW-1133">Transmembrane helix</keyword>
<dbReference type="Proteomes" id="UP001044222">
    <property type="component" value="Chromosome 12"/>
</dbReference>
<evidence type="ECO:0000256" key="2">
    <source>
        <dbReference type="SAM" id="Phobius"/>
    </source>
</evidence>
<keyword evidence="2" id="KW-0472">Membrane</keyword>
<evidence type="ECO:0000313" key="4">
    <source>
        <dbReference type="Proteomes" id="UP001044222"/>
    </source>
</evidence>
<feature type="compositionally biased region" description="Acidic residues" evidence="1">
    <location>
        <begin position="426"/>
        <end position="453"/>
    </location>
</feature>
<proteinExistence type="predicted"/>
<dbReference type="EMBL" id="JAFIRN010000012">
    <property type="protein sequence ID" value="KAG5838258.1"/>
    <property type="molecule type" value="Genomic_DNA"/>
</dbReference>
<evidence type="ECO:0000256" key="1">
    <source>
        <dbReference type="SAM" id="MobiDB-lite"/>
    </source>
</evidence>
<organism evidence="3 4">
    <name type="scientific">Anguilla anguilla</name>
    <name type="common">European freshwater eel</name>
    <name type="synonym">Muraena anguilla</name>
    <dbReference type="NCBI Taxonomy" id="7936"/>
    <lineage>
        <taxon>Eukaryota</taxon>
        <taxon>Metazoa</taxon>
        <taxon>Chordata</taxon>
        <taxon>Craniata</taxon>
        <taxon>Vertebrata</taxon>
        <taxon>Euteleostomi</taxon>
        <taxon>Actinopterygii</taxon>
        <taxon>Neopterygii</taxon>
        <taxon>Teleostei</taxon>
        <taxon>Anguilliformes</taxon>
        <taxon>Anguillidae</taxon>
        <taxon>Anguilla</taxon>
    </lineage>
</organism>
<reference evidence="3" key="1">
    <citation type="submission" date="2021-01" db="EMBL/GenBank/DDBJ databases">
        <title>A chromosome-scale assembly of European eel, Anguilla anguilla.</title>
        <authorList>
            <person name="Henkel C."/>
            <person name="Jong-Raadsen S.A."/>
            <person name="Dufour S."/>
            <person name="Weltzien F.-A."/>
            <person name="Palstra A.P."/>
            <person name="Pelster B."/>
            <person name="Spaink H.P."/>
            <person name="Van Den Thillart G.E."/>
            <person name="Jansen H."/>
            <person name="Zahm M."/>
            <person name="Klopp C."/>
            <person name="Cedric C."/>
            <person name="Louis A."/>
            <person name="Berthelot C."/>
            <person name="Parey E."/>
            <person name="Roest Crollius H."/>
            <person name="Montfort J."/>
            <person name="Robinson-Rechavi M."/>
            <person name="Bucao C."/>
            <person name="Bouchez O."/>
            <person name="Gislard M."/>
            <person name="Lluch J."/>
            <person name="Milhes M."/>
            <person name="Lampietro C."/>
            <person name="Lopez Roques C."/>
            <person name="Donnadieu C."/>
            <person name="Braasch I."/>
            <person name="Desvignes T."/>
            <person name="Postlethwait J."/>
            <person name="Bobe J."/>
            <person name="Guiguen Y."/>
            <person name="Dirks R."/>
        </authorList>
    </citation>
    <scope>NUCLEOTIDE SEQUENCE</scope>
    <source>
        <strain evidence="3">Tag_6206</strain>
        <tissue evidence="3">Liver</tissue>
    </source>
</reference>
<sequence>MTARHRKGKSNHKFDENSFKHEALEAESRGGNHYALLFILFLMIVIGGATVAWFCLQQHQTITYLADNLMGVQMKMVKLQTFQEEMRKTNEKLHSSEGFEHRLHALEEAYVQAQKQVGVALATAEQLKTSDLPAQVLSLHTEMKARLEEVQQSAVSTEQLALLQGALRSRSEEFEAFQADVAALAGANADLTVTVEGLSGGLATAESKLEEQAGRVGALASQLEGQIVDLLSLREALALHKAQLEASSQEIVVVRELLEVGEAQKAQLVTVEEQLSSVRHSLEEQNMVAQSLHSELKAQLHAIQSQVKQFEGSQTEEAQAEEQGEQAAPALEEVAWNEPVQEEEQVTAPVPEEVPSEQAVEELLAPVLEEVPSEQPLDEEVTAPVPEEVPSEEPVEEEELAAPVPEEVPSEQLMEEEELPASVPEEAPEEQLVEEEAQAAADPEEVPQSEEEPAQQGQEEQTLPIEEELRRTRSLKRLWSRQKKEMLSWNKNRIRC</sequence>
<protein>
    <submittedName>
        <fullName evidence="3">Uncharacterized protein</fullName>
    </submittedName>
</protein>
<evidence type="ECO:0000313" key="3">
    <source>
        <dbReference type="EMBL" id="KAG5838258.1"/>
    </source>
</evidence>
<name>A0A9D3RPM3_ANGAN</name>
<comment type="caution">
    <text evidence="3">The sequence shown here is derived from an EMBL/GenBank/DDBJ whole genome shotgun (WGS) entry which is preliminary data.</text>
</comment>